<keyword evidence="1" id="KW-0812">Transmembrane</keyword>
<feature type="transmembrane region" description="Helical" evidence="1">
    <location>
        <begin position="269"/>
        <end position="287"/>
    </location>
</feature>
<dbReference type="Pfam" id="PF13687">
    <property type="entry name" value="DUF4153"/>
    <property type="match status" value="1"/>
</dbReference>
<sequence length="454" mass="52527">MKKYHLIFGSTVVFSFLFYNESLGLNFALFALFLVTLIWLHFKNKGLAFKFFTVTTVMSALAFAWYGDGASFWALFFSLVFLQFQNQEVKLKLLQAIPIVIINGITSLGRPFIFRQWLPQLEIDNNSAKKLIAYLIIPILFVTVFFVAYSFGSDTFSGIFDYELDLDILDVILIASLGFYISFGFWNYFTPDYCYTFDKLLDNEFATSENEEIKPSFSFLDLEFERKSGEISLILLNVMLLVFIISYNYEQFFKVYPISNLSSATHDRVNAVIISIIMAVGVILFYFKKGFNFDSKAILLKLLAKIWIGLNGILIVSSAVKNSEYILHYGMTYKRLGVYAFLVITLIGLGITFYKIKNKKTNAFLFNQMILCLYGFLLLCSFVNWGNIITQYNVAVGKGNDKDFLEYIEYNDEVYFELFPEERTKERNKATKILDNQNDSFLSKSLYYENIDLK</sequence>
<organism evidence="2 3">
    <name type="scientific">Flavobacterium faecale</name>
    <dbReference type="NCBI Taxonomy" id="1355330"/>
    <lineage>
        <taxon>Bacteria</taxon>
        <taxon>Pseudomonadati</taxon>
        <taxon>Bacteroidota</taxon>
        <taxon>Flavobacteriia</taxon>
        <taxon>Flavobacteriales</taxon>
        <taxon>Flavobacteriaceae</taxon>
        <taxon>Flavobacterium</taxon>
    </lineage>
</organism>
<feature type="transmembrane region" description="Helical" evidence="1">
    <location>
        <begin position="23"/>
        <end position="42"/>
    </location>
</feature>
<feature type="transmembrane region" description="Helical" evidence="1">
    <location>
        <begin position="131"/>
        <end position="151"/>
    </location>
</feature>
<reference evidence="2 3" key="1">
    <citation type="submission" date="2017-04" db="EMBL/GenBank/DDBJ databases">
        <title>Compelte genome sequence of WV33.</title>
        <authorList>
            <person name="Lee P.C."/>
        </authorList>
    </citation>
    <scope>NUCLEOTIDE SEQUENCE [LARGE SCALE GENOMIC DNA]</scope>
    <source>
        <strain evidence="2 3">WV33</strain>
    </source>
</reference>
<keyword evidence="3" id="KW-1185">Reference proteome</keyword>
<evidence type="ECO:0000313" key="2">
    <source>
        <dbReference type="EMBL" id="AWG21532.1"/>
    </source>
</evidence>
<keyword evidence="1" id="KW-0472">Membrane</keyword>
<feature type="transmembrane region" description="Helical" evidence="1">
    <location>
        <begin position="171"/>
        <end position="189"/>
    </location>
</feature>
<evidence type="ECO:0000313" key="3">
    <source>
        <dbReference type="Proteomes" id="UP000244527"/>
    </source>
</evidence>
<evidence type="ECO:0000256" key="1">
    <source>
        <dbReference type="SAM" id="Phobius"/>
    </source>
</evidence>
<dbReference type="EMBL" id="CP020918">
    <property type="protein sequence ID" value="AWG21532.1"/>
    <property type="molecule type" value="Genomic_DNA"/>
</dbReference>
<feature type="transmembrane region" description="Helical" evidence="1">
    <location>
        <begin position="336"/>
        <end position="356"/>
    </location>
</feature>
<gene>
    <name evidence="2" type="ORF">FFWV33_08310</name>
</gene>
<accession>A0A2S1LCQ8</accession>
<dbReference type="Proteomes" id="UP000244527">
    <property type="component" value="Chromosome"/>
</dbReference>
<dbReference type="OrthoDB" id="627992at2"/>
<feature type="transmembrane region" description="Helical" evidence="1">
    <location>
        <begin position="54"/>
        <end position="81"/>
    </location>
</feature>
<dbReference type="RefSeq" id="WP_108740470.1">
    <property type="nucleotide sequence ID" value="NZ_CP020918.1"/>
</dbReference>
<proteinExistence type="predicted"/>
<feature type="transmembrane region" description="Helical" evidence="1">
    <location>
        <begin position="93"/>
        <end position="110"/>
    </location>
</feature>
<keyword evidence="1" id="KW-1133">Transmembrane helix</keyword>
<feature type="transmembrane region" description="Helical" evidence="1">
    <location>
        <begin position="363"/>
        <end position="385"/>
    </location>
</feature>
<feature type="transmembrane region" description="Helical" evidence="1">
    <location>
        <begin position="299"/>
        <end position="316"/>
    </location>
</feature>
<name>A0A2S1LCQ8_9FLAO</name>
<protein>
    <submittedName>
        <fullName evidence="2">Uncharacterized protein</fullName>
    </submittedName>
</protein>
<dbReference type="AlphaFoldDB" id="A0A2S1LCQ8"/>
<dbReference type="KEGG" id="ffa:FFWV33_08310"/>
<feature type="transmembrane region" description="Helical" evidence="1">
    <location>
        <begin position="231"/>
        <end position="249"/>
    </location>
</feature>
<dbReference type="InterPro" id="IPR025291">
    <property type="entry name" value="DUF4153"/>
</dbReference>